<accession>A0AAV9IVX5</accession>
<protein>
    <submittedName>
        <fullName evidence="2">Uncharacterized protein</fullName>
    </submittedName>
</protein>
<proteinExistence type="predicted"/>
<gene>
    <name evidence="2" type="ORF">CDCA_CDCA07G2253</name>
</gene>
<dbReference type="Pfam" id="PF04910">
    <property type="entry name" value="Tcf25"/>
    <property type="match status" value="2"/>
</dbReference>
<dbReference type="PANTHER" id="PTHR22684">
    <property type="entry name" value="NULP1-RELATED"/>
    <property type="match status" value="1"/>
</dbReference>
<feature type="compositionally biased region" description="Acidic residues" evidence="1">
    <location>
        <begin position="459"/>
        <end position="475"/>
    </location>
</feature>
<dbReference type="EMBL" id="JANCYW010000007">
    <property type="protein sequence ID" value="KAK4536228.1"/>
    <property type="molecule type" value="Genomic_DNA"/>
</dbReference>
<evidence type="ECO:0000313" key="2">
    <source>
        <dbReference type="EMBL" id="KAK4536228.1"/>
    </source>
</evidence>
<reference evidence="2 3" key="1">
    <citation type="submission" date="2022-07" db="EMBL/GenBank/DDBJ databases">
        <title>Genome-wide signatures of adaptation to extreme environments.</title>
        <authorList>
            <person name="Cho C.H."/>
            <person name="Yoon H.S."/>
        </authorList>
    </citation>
    <scope>NUCLEOTIDE SEQUENCE [LARGE SCALE GENOMIC DNA]</scope>
    <source>
        <strain evidence="2 3">DBV 063 E5</strain>
    </source>
</reference>
<comment type="caution">
    <text evidence="2">The sequence shown here is derived from an EMBL/GenBank/DDBJ whole genome shotgun (WGS) entry which is preliminary data.</text>
</comment>
<evidence type="ECO:0000313" key="3">
    <source>
        <dbReference type="Proteomes" id="UP001301350"/>
    </source>
</evidence>
<dbReference type="Proteomes" id="UP001301350">
    <property type="component" value="Unassembled WGS sequence"/>
</dbReference>
<dbReference type="PANTHER" id="PTHR22684:SF0">
    <property type="entry name" value="RIBOSOME QUALITY CONTROL COMPLEX SUBUNIT TCF25"/>
    <property type="match status" value="1"/>
</dbReference>
<sequence length="475" mass="52582">MRKFGKRAVHAERHEARDPSTIINGSARHRTPRITRSLFVTPQRHWPAYAPGLHMETESADADHSFRYVHAPAYAALQAEFALRAETLDPALLVELLAAHPYHVDTLLQVGEMYRAAGELDHTGECVQRALLVLEQAFHRRFVLGESQLPFACAENRSLYAALFRFAQRASRQGCHRTAMELSKALLSLSNGPVDAVLRGAAIAEASAVSLRDPTGALLVLDAYALWAKEWHWILQVTDSETRYCLRHYPNWQYSRALALKRARADLPQLAEVALHAAMRRHPQVARALLGLPVEEVEQTHSVLQRMARVYALRAGPIWQGAAVSHWLKQRWGEMGDAIGADAEGAAEDVRFLERHHLYGSILVGDFADSGAGLPPEMLEEEAGAPEAIAAPTPEDASVAPDIDPESNRTLSNMHGFLHSLLPWNALPAEDTAGRAAEARENWARLWDALQDALHGVEQEDEGERDGDEPASTDD</sequence>
<name>A0AAV9IVX5_CYACA</name>
<evidence type="ECO:0000256" key="1">
    <source>
        <dbReference type="SAM" id="MobiDB-lite"/>
    </source>
</evidence>
<organism evidence="2 3">
    <name type="scientific">Cyanidium caldarium</name>
    <name type="common">Red alga</name>
    <dbReference type="NCBI Taxonomy" id="2771"/>
    <lineage>
        <taxon>Eukaryota</taxon>
        <taxon>Rhodophyta</taxon>
        <taxon>Bangiophyceae</taxon>
        <taxon>Cyanidiales</taxon>
        <taxon>Cyanidiaceae</taxon>
        <taxon>Cyanidium</taxon>
    </lineage>
</organism>
<dbReference type="GO" id="GO:1990112">
    <property type="term" value="C:RQC complex"/>
    <property type="evidence" value="ECO:0007669"/>
    <property type="project" value="TreeGrafter"/>
</dbReference>
<feature type="region of interest" description="Disordered" evidence="1">
    <location>
        <begin position="453"/>
        <end position="475"/>
    </location>
</feature>
<dbReference type="InterPro" id="IPR006994">
    <property type="entry name" value="TCF25/Rqc1"/>
</dbReference>
<keyword evidence="3" id="KW-1185">Reference proteome</keyword>
<dbReference type="AlphaFoldDB" id="A0AAV9IVX5"/>